<dbReference type="OrthoDB" id="9807157at2"/>
<dbReference type="GO" id="GO:0008710">
    <property type="term" value="F:8-amino-7-oxononanoate synthase activity"/>
    <property type="evidence" value="ECO:0007669"/>
    <property type="project" value="TreeGrafter"/>
</dbReference>
<keyword evidence="5" id="KW-0032">Aminotransferase</keyword>
<evidence type="ECO:0000256" key="2">
    <source>
        <dbReference type="ARBA" id="ARBA00022679"/>
    </source>
</evidence>
<dbReference type="SUPFAM" id="SSF53383">
    <property type="entry name" value="PLP-dependent transferases"/>
    <property type="match status" value="1"/>
</dbReference>
<dbReference type="Proteomes" id="UP000292781">
    <property type="component" value="Unassembled WGS sequence"/>
</dbReference>
<dbReference type="InterPro" id="IPR050087">
    <property type="entry name" value="AON_synthase_class-II"/>
</dbReference>
<dbReference type="GO" id="GO:0009102">
    <property type="term" value="P:biotin biosynthetic process"/>
    <property type="evidence" value="ECO:0007669"/>
    <property type="project" value="TreeGrafter"/>
</dbReference>
<evidence type="ECO:0000256" key="3">
    <source>
        <dbReference type="ARBA" id="ARBA00022898"/>
    </source>
</evidence>
<dbReference type="PANTHER" id="PTHR13693">
    <property type="entry name" value="CLASS II AMINOTRANSFERASE/8-AMINO-7-OXONONANOATE SYNTHASE"/>
    <property type="match status" value="1"/>
</dbReference>
<dbReference type="AlphaFoldDB" id="A0A4Q9VTV0"/>
<protein>
    <submittedName>
        <fullName evidence="5">Aminotransferase class I/II-fold pyridoxal phosphate-dependent enzyme</fullName>
    </submittedName>
</protein>
<organism evidence="5 6">
    <name type="scientific">Siculibacillus lacustris</name>
    <dbReference type="NCBI Taxonomy" id="1549641"/>
    <lineage>
        <taxon>Bacteria</taxon>
        <taxon>Pseudomonadati</taxon>
        <taxon>Pseudomonadota</taxon>
        <taxon>Alphaproteobacteria</taxon>
        <taxon>Hyphomicrobiales</taxon>
        <taxon>Ancalomicrobiaceae</taxon>
        <taxon>Siculibacillus</taxon>
    </lineage>
</organism>
<comment type="cofactor">
    <cofactor evidence="1">
        <name>pyridoxal 5'-phosphate</name>
        <dbReference type="ChEBI" id="CHEBI:597326"/>
    </cofactor>
</comment>
<dbReference type="PANTHER" id="PTHR13693:SF100">
    <property type="entry name" value="8-AMINO-7-OXONONANOATE SYNTHASE"/>
    <property type="match status" value="1"/>
</dbReference>
<dbReference type="InterPro" id="IPR015421">
    <property type="entry name" value="PyrdxlP-dep_Trfase_major"/>
</dbReference>
<keyword evidence="3" id="KW-0663">Pyridoxal phosphate</keyword>
<proteinExistence type="predicted"/>
<dbReference type="InterPro" id="IPR004839">
    <property type="entry name" value="Aminotransferase_I/II_large"/>
</dbReference>
<dbReference type="InterPro" id="IPR015422">
    <property type="entry name" value="PyrdxlP-dep_Trfase_small"/>
</dbReference>
<dbReference type="RefSeq" id="WP_131307474.1">
    <property type="nucleotide sequence ID" value="NZ_SJFN01000007.1"/>
</dbReference>
<keyword evidence="6" id="KW-1185">Reference proteome</keyword>
<keyword evidence="2 5" id="KW-0808">Transferase</keyword>
<evidence type="ECO:0000313" key="6">
    <source>
        <dbReference type="Proteomes" id="UP000292781"/>
    </source>
</evidence>
<comment type="caution">
    <text evidence="5">The sequence shown here is derived from an EMBL/GenBank/DDBJ whole genome shotgun (WGS) entry which is preliminary data.</text>
</comment>
<evidence type="ECO:0000313" key="5">
    <source>
        <dbReference type="EMBL" id="TBW39548.1"/>
    </source>
</evidence>
<dbReference type="InterPro" id="IPR015424">
    <property type="entry name" value="PyrdxlP-dep_Trfase"/>
</dbReference>
<dbReference type="Gene3D" id="3.90.1150.10">
    <property type="entry name" value="Aspartate Aminotransferase, domain 1"/>
    <property type="match status" value="1"/>
</dbReference>
<reference evidence="5 6" key="1">
    <citation type="submission" date="2019-02" db="EMBL/GenBank/DDBJ databases">
        <title>Siculibacillus lacustris gen. nov., sp. nov., a new rosette-forming bacterium isolated from a freshwater crater lake (Lake St. Ana, Romania).</title>
        <authorList>
            <person name="Felfoldi T."/>
            <person name="Marton Z."/>
            <person name="Szabo A."/>
            <person name="Mentes A."/>
            <person name="Boka K."/>
            <person name="Marialigeti K."/>
            <person name="Mathe I."/>
            <person name="Koncz M."/>
            <person name="Schumann P."/>
            <person name="Toth E."/>
        </authorList>
    </citation>
    <scope>NUCLEOTIDE SEQUENCE [LARGE SCALE GENOMIC DNA]</scope>
    <source>
        <strain evidence="5 6">SA-279</strain>
    </source>
</reference>
<gene>
    <name evidence="5" type="ORF">EYW49_06680</name>
</gene>
<name>A0A4Q9VTV0_9HYPH</name>
<accession>A0A4Q9VTV0</accession>
<evidence type="ECO:0000256" key="1">
    <source>
        <dbReference type="ARBA" id="ARBA00001933"/>
    </source>
</evidence>
<sequence length="444" mass="46970">MTPADDSPLSDAELARLLDAMQTGPQALAADRGARRRHVATPSFEGHPLWREMRLHREVATAIGVEDPYYRSHAGRAGATSTIDGRAVINFASYDYLGLNGHPEIVAATADATARFGTSVSASRISAGERPIHRALETALAANYEAEDAIAFVSGHAGAVSTLATLMGPADLIVHDAVIHNCIVVGAQLSGAKRRLFPHNDLEALDEILAQERDRVERVLVVSEGLFSMDGDGPDLARLIELKTRWGAHLMIDDAHGLGVLGARGRGLHEYQGVDPAGVDLWLGTLSKTLVSCGGYVAANGVVVDILKHHAPGFVYSVGMPAAVAAASVAALDLMNREPERVARLQSLSRRLRDGLAAVGLDVGTSWGLGIVPVIVGDTLRTVRLAQALLERGINAFPVLPPGVPEKSARLRFFVNASHDAAQIDAAIDATVDEARRLGVVAEA</sequence>
<feature type="domain" description="Aminotransferase class I/classII large" evidence="4">
    <location>
        <begin position="88"/>
        <end position="430"/>
    </location>
</feature>
<dbReference type="GO" id="GO:0008483">
    <property type="term" value="F:transaminase activity"/>
    <property type="evidence" value="ECO:0007669"/>
    <property type="project" value="UniProtKB-KW"/>
</dbReference>
<dbReference type="EMBL" id="SJFN01000007">
    <property type="protein sequence ID" value="TBW39548.1"/>
    <property type="molecule type" value="Genomic_DNA"/>
</dbReference>
<dbReference type="Gene3D" id="3.40.640.10">
    <property type="entry name" value="Type I PLP-dependent aspartate aminotransferase-like (Major domain)"/>
    <property type="match status" value="1"/>
</dbReference>
<dbReference type="Pfam" id="PF00155">
    <property type="entry name" value="Aminotran_1_2"/>
    <property type="match status" value="1"/>
</dbReference>
<evidence type="ECO:0000259" key="4">
    <source>
        <dbReference type="Pfam" id="PF00155"/>
    </source>
</evidence>
<dbReference type="GO" id="GO:0030170">
    <property type="term" value="F:pyridoxal phosphate binding"/>
    <property type="evidence" value="ECO:0007669"/>
    <property type="project" value="InterPro"/>
</dbReference>